<keyword evidence="2" id="KW-1133">Transmembrane helix</keyword>
<name>A0A5N5SMG7_9CRUS</name>
<feature type="region of interest" description="Disordered" evidence="1">
    <location>
        <begin position="1"/>
        <end position="45"/>
    </location>
</feature>
<sequence length="122" mass="13523">MNNSDLMENQAFQGQDKENQKNFTNHPLCTELPSNGTDSTKPNLISPVVVTGHNETEFQMIQDAKKCHVDLNAELSSPSDKKVPNVQQVTWTGSKCRLLSITAVCLGLWAAIYFTLSSYGYV</sequence>
<gene>
    <name evidence="3" type="ORF">Anas_14613</name>
</gene>
<evidence type="ECO:0000313" key="3">
    <source>
        <dbReference type="EMBL" id="KAB7494789.1"/>
    </source>
</evidence>
<dbReference type="EMBL" id="SEYY01023560">
    <property type="protein sequence ID" value="KAB7494789.1"/>
    <property type="molecule type" value="Genomic_DNA"/>
</dbReference>
<accession>A0A5N5SMG7</accession>
<dbReference type="AlphaFoldDB" id="A0A5N5SMG7"/>
<keyword evidence="2" id="KW-0812">Transmembrane</keyword>
<feature type="compositionally biased region" description="Polar residues" evidence="1">
    <location>
        <begin position="21"/>
        <end position="43"/>
    </location>
</feature>
<feature type="compositionally biased region" description="Polar residues" evidence="1">
    <location>
        <begin position="1"/>
        <end position="13"/>
    </location>
</feature>
<comment type="caution">
    <text evidence="3">The sequence shown here is derived from an EMBL/GenBank/DDBJ whole genome shotgun (WGS) entry which is preliminary data.</text>
</comment>
<keyword evidence="2" id="KW-0472">Membrane</keyword>
<feature type="transmembrane region" description="Helical" evidence="2">
    <location>
        <begin position="98"/>
        <end position="116"/>
    </location>
</feature>
<organism evidence="3 4">
    <name type="scientific">Armadillidium nasatum</name>
    <dbReference type="NCBI Taxonomy" id="96803"/>
    <lineage>
        <taxon>Eukaryota</taxon>
        <taxon>Metazoa</taxon>
        <taxon>Ecdysozoa</taxon>
        <taxon>Arthropoda</taxon>
        <taxon>Crustacea</taxon>
        <taxon>Multicrustacea</taxon>
        <taxon>Malacostraca</taxon>
        <taxon>Eumalacostraca</taxon>
        <taxon>Peracarida</taxon>
        <taxon>Isopoda</taxon>
        <taxon>Oniscidea</taxon>
        <taxon>Crinocheta</taxon>
        <taxon>Armadillidiidae</taxon>
        <taxon>Armadillidium</taxon>
    </lineage>
</organism>
<evidence type="ECO:0000256" key="2">
    <source>
        <dbReference type="SAM" id="Phobius"/>
    </source>
</evidence>
<dbReference type="Proteomes" id="UP000326759">
    <property type="component" value="Unassembled WGS sequence"/>
</dbReference>
<keyword evidence="4" id="KW-1185">Reference proteome</keyword>
<reference evidence="3 4" key="1">
    <citation type="journal article" date="2019" name="PLoS Biol.">
        <title>Sex chromosomes control vertical transmission of feminizing Wolbachia symbionts in an isopod.</title>
        <authorList>
            <person name="Becking T."/>
            <person name="Chebbi M.A."/>
            <person name="Giraud I."/>
            <person name="Moumen B."/>
            <person name="Laverre T."/>
            <person name="Caubet Y."/>
            <person name="Peccoud J."/>
            <person name="Gilbert C."/>
            <person name="Cordaux R."/>
        </authorList>
    </citation>
    <scope>NUCLEOTIDE SEQUENCE [LARGE SCALE GENOMIC DNA]</scope>
    <source>
        <strain evidence="3">ANa2</strain>
        <tissue evidence="3">Whole body excluding digestive tract and cuticle</tissue>
    </source>
</reference>
<proteinExistence type="predicted"/>
<evidence type="ECO:0000313" key="4">
    <source>
        <dbReference type="Proteomes" id="UP000326759"/>
    </source>
</evidence>
<evidence type="ECO:0000256" key="1">
    <source>
        <dbReference type="SAM" id="MobiDB-lite"/>
    </source>
</evidence>
<protein>
    <submittedName>
        <fullName evidence="3">Uncharacterized protein</fullName>
    </submittedName>
</protein>